<dbReference type="SUPFAM" id="SSF52540">
    <property type="entry name" value="P-loop containing nucleoside triphosphate hydrolases"/>
    <property type="match status" value="1"/>
</dbReference>
<dbReference type="InterPro" id="IPR014001">
    <property type="entry name" value="Helicase_ATP-bd"/>
</dbReference>
<keyword evidence="13" id="KW-1185">Reference proteome</keyword>
<keyword evidence="1 7" id="KW-0547">Nucleotide-binding</keyword>
<gene>
    <name evidence="12" type="ORF">FQN60_010729</name>
</gene>
<dbReference type="GO" id="GO:0003723">
    <property type="term" value="F:RNA binding"/>
    <property type="evidence" value="ECO:0007669"/>
    <property type="project" value="UniProtKB-UniRule"/>
</dbReference>
<dbReference type="PROSITE" id="PS51195">
    <property type="entry name" value="Q_MOTIF"/>
    <property type="match status" value="1"/>
</dbReference>
<dbReference type="InterPro" id="IPR011545">
    <property type="entry name" value="DEAD/DEAH_box_helicase_dom"/>
</dbReference>
<dbReference type="EMBL" id="VOFY01000001">
    <property type="protein sequence ID" value="KAA8595438.1"/>
    <property type="molecule type" value="Genomic_DNA"/>
</dbReference>
<dbReference type="PROSITE" id="PS51192">
    <property type="entry name" value="HELICASE_ATP_BIND_1"/>
    <property type="match status" value="1"/>
</dbReference>
<dbReference type="PROSITE" id="PS51194">
    <property type="entry name" value="HELICASE_CTER"/>
    <property type="match status" value="1"/>
</dbReference>
<comment type="catalytic activity">
    <reaction evidence="7">
        <text>ATP + H2O = ADP + phosphate + H(+)</text>
        <dbReference type="Rhea" id="RHEA:13065"/>
        <dbReference type="ChEBI" id="CHEBI:15377"/>
        <dbReference type="ChEBI" id="CHEBI:15378"/>
        <dbReference type="ChEBI" id="CHEBI:30616"/>
        <dbReference type="ChEBI" id="CHEBI:43474"/>
        <dbReference type="ChEBI" id="CHEBI:456216"/>
        <dbReference type="EC" id="3.6.4.13"/>
    </reaction>
</comment>
<dbReference type="GO" id="GO:0005524">
    <property type="term" value="F:ATP binding"/>
    <property type="evidence" value="ECO:0007669"/>
    <property type="project" value="UniProtKB-UniRule"/>
</dbReference>
<comment type="function">
    <text evidence="7">RNA helicase.</text>
</comment>
<dbReference type="Pfam" id="PF00271">
    <property type="entry name" value="Helicase_C"/>
    <property type="match status" value="1"/>
</dbReference>
<evidence type="ECO:0000313" key="13">
    <source>
        <dbReference type="Proteomes" id="UP000327493"/>
    </source>
</evidence>
<organism evidence="12 13">
    <name type="scientific">Etheostoma spectabile</name>
    <name type="common">orangethroat darter</name>
    <dbReference type="NCBI Taxonomy" id="54343"/>
    <lineage>
        <taxon>Eukaryota</taxon>
        <taxon>Metazoa</taxon>
        <taxon>Chordata</taxon>
        <taxon>Craniata</taxon>
        <taxon>Vertebrata</taxon>
        <taxon>Euteleostomi</taxon>
        <taxon>Actinopterygii</taxon>
        <taxon>Neopterygii</taxon>
        <taxon>Teleostei</taxon>
        <taxon>Neoteleostei</taxon>
        <taxon>Acanthomorphata</taxon>
        <taxon>Eupercaria</taxon>
        <taxon>Perciformes</taxon>
        <taxon>Percoidei</taxon>
        <taxon>Percidae</taxon>
        <taxon>Etheostomatinae</taxon>
        <taxon>Etheostoma</taxon>
    </lineage>
</organism>
<evidence type="ECO:0000256" key="7">
    <source>
        <dbReference type="RuleBase" id="RU365068"/>
    </source>
</evidence>
<dbReference type="SMART" id="SM00490">
    <property type="entry name" value="HELICc"/>
    <property type="match status" value="1"/>
</dbReference>
<reference evidence="12 13" key="1">
    <citation type="submission" date="2019-08" db="EMBL/GenBank/DDBJ databases">
        <title>A chromosome-level genome assembly, high-density linkage maps, and genome scans reveal the genomic architecture of hybrid incompatibilities underlying speciation via character displacement in darters (Percidae: Etheostominae).</title>
        <authorList>
            <person name="Moran R.L."/>
            <person name="Catchen J.M."/>
            <person name="Fuller R.C."/>
        </authorList>
    </citation>
    <scope>NUCLEOTIDE SEQUENCE [LARGE SCALE GENOMIC DNA]</scope>
    <source>
        <strain evidence="12">EspeVRDwgs_2016</strain>
        <tissue evidence="12">Muscle</tissue>
    </source>
</reference>
<feature type="region of interest" description="Disordered" evidence="8">
    <location>
        <begin position="179"/>
        <end position="215"/>
    </location>
</feature>
<dbReference type="AlphaFoldDB" id="A0A5J5DQL6"/>
<dbReference type="Proteomes" id="UP000327493">
    <property type="component" value="Chromosome 1"/>
</dbReference>
<evidence type="ECO:0000256" key="3">
    <source>
        <dbReference type="ARBA" id="ARBA00022806"/>
    </source>
</evidence>
<evidence type="ECO:0000256" key="1">
    <source>
        <dbReference type="ARBA" id="ARBA00022741"/>
    </source>
</evidence>
<evidence type="ECO:0000256" key="2">
    <source>
        <dbReference type="ARBA" id="ARBA00022801"/>
    </source>
</evidence>
<dbReference type="EC" id="3.6.4.13" evidence="7"/>
<comment type="caution">
    <text evidence="12">The sequence shown here is derived from an EMBL/GenBank/DDBJ whole genome shotgun (WGS) entry which is preliminary data.</text>
</comment>
<protein>
    <recommendedName>
        <fullName evidence="7">ATP-dependent RNA helicase</fullName>
        <ecNumber evidence="7">3.6.4.13</ecNumber>
    </recommendedName>
</protein>
<dbReference type="Pfam" id="PF00270">
    <property type="entry name" value="DEAD"/>
    <property type="match status" value="1"/>
</dbReference>
<evidence type="ECO:0000259" key="10">
    <source>
        <dbReference type="PROSITE" id="PS51194"/>
    </source>
</evidence>
<keyword evidence="4 7" id="KW-0067">ATP-binding</keyword>
<feature type="compositionally biased region" description="Basic and acidic residues" evidence="8">
    <location>
        <begin position="198"/>
        <end position="210"/>
    </location>
</feature>
<dbReference type="InterPro" id="IPR014014">
    <property type="entry name" value="RNA_helicase_DEAD_Q_motif"/>
</dbReference>
<dbReference type="GO" id="GO:0003724">
    <property type="term" value="F:RNA helicase activity"/>
    <property type="evidence" value="ECO:0007669"/>
    <property type="project" value="UniProtKB-EC"/>
</dbReference>
<dbReference type="PANTHER" id="PTHR24031">
    <property type="entry name" value="RNA HELICASE"/>
    <property type="match status" value="1"/>
</dbReference>
<keyword evidence="2 7" id="KW-0378">Hydrolase</keyword>
<dbReference type="InterPro" id="IPR001650">
    <property type="entry name" value="Helicase_C-like"/>
</dbReference>
<feature type="domain" description="Helicase ATP-binding" evidence="9">
    <location>
        <begin position="504"/>
        <end position="696"/>
    </location>
</feature>
<evidence type="ECO:0000313" key="12">
    <source>
        <dbReference type="EMBL" id="KAA8595438.1"/>
    </source>
</evidence>
<dbReference type="SMART" id="SM00487">
    <property type="entry name" value="DEXDc"/>
    <property type="match status" value="1"/>
</dbReference>
<evidence type="ECO:0000256" key="5">
    <source>
        <dbReference type="ARBA" id="ARBA00022884"/>
    </source>
</evidence>
<keyword evidence="3 7" id="KW-0347">Helicase</keyword>
<evidence type="ECO:0000256" key="4">
    <source>
        <dbReference type="ARBA" id="ARBA00022840"/>
    </source>
</evidence>
<comment type="similarity">
    <text evidence="7">Belongs to the DEAD box helicase family.</text>
</comment>
<evidence type="ECO:0000259" key="11">
    <source>
        <dbReference type="PROSITE" id="PS51195"/>
    </source>
</evidence>
<evidence type="ECO:0000256" key="6">
    <source>
        <dbReference type="PROSITE-ProRule" id="PRU00552"/>
    </source>
</evidence>
<evidence type="ECO:0000256" key="8">
    <source>
        <dbReference type="SAM" id="MobiDB-lite"/>
    </source>
</evidence>
<feature type="domain" description="Helicase C-terminal" evidence="10">
    <location>
        <begin position="725"/>
        <end position="878"/>
    </location>
</feature>
<dbReference type="Gene3D" id="3.40.50.300">
    <property type="entry name" value="P-loop containing nucleotide triphosphate hydrolases"/>
    <property type="match status" value="2"/>
</dbReference>
<dbReference type="CDD" id="cd18787">
    <property type="entry name" value="SF2_C_DEAD"/>
    <property type="match status" value="1"/>
</dbReference>
<dbReference type="GO" id="GO:0016787">
    <property type="term" value="F:hydrolase activity"/>
    <property type="evidence" value="ECO:0007669"/>
    <property type="project" value="UniProtKB-KW"/>
</dbReference>
<name>A0A5J5DQL6_9PERO</name>
<proteinExistence type="inferred from homology"/>
<evidence type="ECO:0000259" key="9">
    <source>
        <dbReference type="PROSITE" id="PS51192"/>
    </source>
</evidence>
<feature type="domain" description="DEAD-box RNA helicase Q" evidence="11">
    <location>
        <begin position="473"/>
        <end position="501"/>
    </location>
</feature>
<dbReference type="InterPro" id="IPR027417">
    <property type="entry name" value="P-loop_NTPase"/>
</dbReference>
<accession>A0A5J5DQL6</accession>
<comment type="domain">
    <text evidence="7">The Q motif is unique to and characteristic of the DEAD box family of RNA helicases and controls ATP binding and hydrolysis.</text>
</comment>
<keyword evidence="5 7" id="KW-0694">RNA-binding</keyword>
<feature type="short sequence motif" description="Q motif" evidence="6">
    <location>
        <begin position="473"/>
        <end position="501"/>
    </location>
</feature>
<feature type="compositionally biased region" description="Basic and acidic residues" evidence="8">
    <location>
        <begin position="872"/>
        <end position="887"/>
    </location>
</feature>
<feature type="region of interest" description="Disordered" evidence="8">
    <location>
        <begin position="865"/>
        <end position="887"/>
    </location>
</feature>
<sequence length="887" mass="97046">MSALEWRLLPQGEVGREEGLEGGLGLSQFSSVTLTCENDSQEEASENQLLEERLLHGLGLSEESRSSSVASISCWQLGEMEVIWILGHSKAFGASTGAEGSRGEVPYLDCSTSHWPSLPVTIPGRGSSDDSIQLTDGEQEKDNRVLGIRQGMTMLPGPQPSPCSEIRLAYYIKHSSVRKGEVDREPPSQSQTLVTLGQEERRGEERRGDQRPWLQSPARFQKAQHAVAGRTAWGFSFGGRDDKFIAAEGLGWCTHDLPQHHVVLELKCNLSQGSLCGGQAGVLILVGWRKRESSVMPQMSSSRFRPKPILAGIASQLNTKMHSVKVGYLASAASRALCSSGVYCGEFMQVSACCRVHRSVTQTRFCRTAATPEETVIRVPRYMQKHIENVKLTRGKNNINTIKAGKLLIQSKDPDLNQSAGYTLGKFEQPNLCSKGWKHNKSFGDYFTINNIQAVAPFVVDDQNENVEQKVSPTFSNLHICKELVEALDKIHITHPTTVQLQTIPKALKGHNILCAAETGSGKTLSYLLPVVHRLQAEKKSEMYAGSAHKISAVVLVPSRELAEQVAAVCRTLCAPLGLLARTVGGGRGVGHIKVVLKKDHPDVLVATPGALVKALRRRFVDLSELSFFVVDEADTMFDPSFSDMLENILLHANIASDPKETRGPGHKAQLLVVGATFPGGVGEVLSQVTDLGNMVVVKSKMLHFLMPHVKQTFLKVKGADKILELHQALKLLQQERGGGAALVFCNKSATVNWLGYSLDEMGVQHARLQGEMPAAVRSGIFHSFQKGLADVLICTDIASRGLDTSRVRLVVNYDCPESHTDYIHRAGRVGRAGGVEDGEVLSFVTHPWDVELVQNIETAARRRTSLPGMESEIREPKPKVVEAEEE</sequence>